<evidence type="ECO:0000256" key="2">
    <source>
        <dbReference type="ARBA" id="ARBA00022552"/>
    </source>
</evidence>
<dbReference type="Gene3D" id="3.40.50.150">
    <property type="entry name" value="Vaccinia Virus protein VP39"/>
    <property type="match status" value="1"/>
</dbReference>
<keyword evidence="8" id="KW-1185">Reference proteome</keyword>
<feature type="binding site" evidence="6">
    <location>
        <position position="85"/>
    </location>
    <ligand>
        <name>S-adenosyl-L-methionine</name>
        <dbReference type="ChEBI" id="CHEBI:59789"/>
    </ligand>
</feature>
<evidence type="ECO:0000256" key="1">
    <source>
        <dbReference type="ARBA" id="ARBA00022490"/>
    </source>
</evidence>
<keyword evidence="1 6" id="KW-0963">Cytoplasm</keyword>
<comment type="similarity">
    <text evidence="6">Belongs to the methyltransferase superfamily. RNA methyltransferase RsmG family.</text>
</comment>
<dbReference type="InterPro" id="IPR003682">
    <property type="entry name" value="rRNA_ssu_MeTfrase_G"/>
</dbReference>
<evidence type="ECO:0000313" key="8">
    <source>
        <dbReference type="Proteomes" id="UP001317742"/>
    </source>
</evidence>
<evidence type="ECO:0000256" key="5">
    <source>
        <dbReference type="ARBA" id="ARBA00022691"/>
    </source>
</evidence>
<dbReference type="SUPFAM" id="SSF53335">
    <property type="entry name" value="S-adenosyl-L-methionine-dependent methyltransferases"/>
    <property type="match status" value="1"/>
</dbReference>
<organism evidence="7 8">
    <name type="scientific">Pseudodesulfovibrio nedwellii</name>
    <dbReference type="NCBI Taxonomy" id="2973072"/>
    <lineage>
        <taxon>Bacteria</taxon>
        <taxon>Pseudomonadati</taxon>
        <taxon>Thermodesulfobacteriota</taxon>
        <taxon>Desulfovibrionia</taxon>
        <taxon>Desulfovibrionales</taxon>
        <taxon>Desulfovibrionaceae</taxon>
    </lineage>
</organism>
<feature type="binding site" evidence="6">
    <location>
        <position position="158"/>
    </location>
    <ligand>
        <name>S-adenosyl-L-methionine</name>
        <dbReference type="ChEBI" id="CHEBI:59789"/>
    </ligand>
</feature>
<proteinExistence type="inferred from homology"/>
<dbReference type="Pfam" id="PF02527">
    <property type="entry name" value="GidB"/>
    <property type="match status" value="1"/>
</dbReference>
<evidence type="ECO:0000256" key="6">
    <source>
        <dbReference type="HAMAP-Rule" id="MF_00074"/>
    </source>
</evidence>
<accession>A0ABN6S993</accession>
<name>A0ABN6S993_9BACT</name>
<dbReference type="EMBL" id="AP026709">
    <property type="protein sequence ID" value="BDQ38390.1"/>
    <property type="molecule type" value="Genomic_DNA"/>
</dbReference>
<dbReference type="PANTHER" id="PTHR31760:SF0">
    <property type="entry name" value="S-ADENOSYL-L-METHIONINE-DEPENDENT METHYLTRANSFERASES SUPERFAMILY PROTEIN"/>
    <property type="match status" value="1"/>
</dbReference>
<keyword evidence="4 6" id="KW-0808">Transferase</keyword>
<protein>
    <recommendedName>
        <fullName evidence="6">Ribosomal RNA small subunit methyltransferase G</fullName>
        <ecNumber evidence="6">2.1.1.-</ecNumber>
    </recommendedName>
    <alternativeName>
        <fullName evidence="6">16S rRNA 7-methylguanosine methyltransferase</fullName>
        <shortName evidence="6">16S rRNA m7G methyltransferase</shortName>
    </alternativeName>
</protein>
<reference evidence="7 8" key="1">
    <citation type="submission" date="2022-08" db="EMBL/GenBank/DDBJ databases">
        <title>Genome Sequence of the sulphate-reducing bacterium, Pseudodesulfovibrio sp. SYK.</title>
        <authorList>
            <person name="Kondo R."/>
            <person name="Kataoka T."/>
        </authorList>
    </citation>
    <scope>NUCLEOTIDE SEQUENCE [LARGE SCALE GENOMIC DNA]</scope>
    <source>
        <strain evidence="7 8">SYK</strain>
    </source>
</reference>
<evidence type="ECO:0000256" key="3">
    <source>
        <dbReference type="ARBA" id="ARBA00022603"/>
    </source>
</evidence>
<gene>
    <name evidence="6 7" type="primary">rsmG</name>
    <name evidence="7" type="ORF">SYK_27500</name>
</gene>
<evidence type="ECO:0000256" key="4">
    <source>
        <dbReference type="ARBA" id="ARBA00022679"/>
    </source>
</evidence>
<dbReference type="RefSeq" id="WP_281760886.1">
    <property type="nucleotide sequence ID" value="NZ_AP026709.1"/>
</dbReference>
<dbReference type="Proteomes" id="UP001317742">
    <property type="component" value="Chromosome"/>
</dbReference>
<keyword evidence="3 6" id="KW-0489">Methyltransferase</keyword>
<dbReference type="GO" id="GO:0008168">
    <property type="term" value="F:methyltransferase activity"/>
    <property type="evidence" value="ECO:0007669"/>
    <property type="project" value="UniProtKB-KW"/>
</dbReference>
<comment type="subcellular location">
    <subcellularLocation>
        <location evidence="6">Cytoplasm</location>
    </subcellularLocation>
</comment>
<feature type="binding site" evidence="6">
    <location>
        <begin position="136"/>
        <end position="137"/>
    </location>
    <ligand>
        <name>S-adenosyl-L-methionine</name>
        <dbReference type="ChEBI" id="CHEBI:59789"/>
    </ligand>
</feature>
<sequence length="225" mass="25189">MANVSPSYDDVLAAAERLGRPVDAEQAELLAVYLRQLIKWNKKMNLVGKSDWRTVFNTLVVDSLFLADFLKGLPLGDKPLCLDFGAGAGLPGIPLRALWQEGDYWLVELREKRALFMTSVLSKLKLPGTNVFRGRAEDALARLEKGRTEATADLILSRAFMPWPKLLDFIYPMLRKDEERAGVAVILSNDLPPAESELPEGWVLGNVASYPAARGERFFWSLKVR</sequence>
<comment type="caution">
    <text evidence="6">Lacks conserved residue(s) required for the propagation of feature annotation.</text>
</comment>
<dbReference type="GO" id="GO:0032259">
    <property type="term" value="P:methylation"/>
    <property type="evidence" value="ECO:0007669"/>
    <property type="project" value="UniProtKB-KW"/>
</dbReference>
<dbReference type="HAMAP" id="MF_00074">
    <property type="entry name" value="16SrRNA_methyltr_G"/>
    <property type="match status" value="1"/>
</dbReference>
<dbReference type="InterPro" id="IPR029063">
    <property type="entry name" value="SAM-dependent_MTases_sf"/>
</dbReference>
<evidence type="ECO:0000313" key="7">
    <source>
        <dbReference type="EMBL" id="BDQ38390.1"/>
    </source>
</evidence>
<keyword evidence="2 6" id="KW-0698">rRNA processing</keyword>
<feature type="binding site" evidence="6">
    <location>
        <position position="90"/>
    </location>
    <ligand>
        <name>S-adenosyl-L-methionine</name>
        <dbReference type="ChEBI" id="CHEBI:59789"/>
    </ligand>
</feature>
<dbReference type="PANTHER" id="PTHR31760">
    <property type="entry name" value="S-ADENOSYL-L-METHIONINE-DEPENDENT METHYLTRANSFERASES SUPERFAMILY PROTEIN"/>
    <property type="match status" value="1"/>
</dbReference>
<comment type="function">
    <text evidence="6">Specifically methylates the N7 position of a guanine in 16S rRNA.</text>
</comment>
<keyword evidence="5 6" id="KW-0949">S-adenosyl-L-methionine</keyword>
<dbReference type="EC" id="2.1.1.-" evidence="6"/>